<evidence type="ECO:0000313" key="2">
    <source>
        <dbReference type="Proteomes" id="UP001501627"/>
    </source>
</evidence>
<evidence type="ECO:0000313" key="1">
    <source>
        <dbReference type="EMBL" id="GAA4006131.1"/>
    </source>
</evidence>
<dbReference type="Gene3D" id="2.50.20.10">
    <property type="entry name" value="Lipoprotein localisation LolA/LolB/LppX"/>
    <property type="match status" value="1"/>
</dbReference>
<comment type="caution">
    <text evidence="1">The sequence shown here is derived from an EMBL/GenBank/DDBJ whole genome shotgun (WGS) entry which is preliminary data.</text>
</comment>
<dbReference type="CDD" id="cd16329">
    <property type="entry name" value="LolA_like"/>
    <property type="match status" value="1"/>
</dbReference>
<gene>
    <name evidence="1" type="ORF">GCM10022279_32680</name>
</gene>
<accession>A0ABP7S3D0</accession>
<dbReference type="InterPro" id="IPR010752">
    <property type="entry name" value="DUF1329"/>
</dbReference>
<sequence>MEYKAHVGQHPTDIYASEKPLFVIDAKNVDQYADFLSDGQKAMFQKYPETFRIPVYPGHRDFRFPDAVCAAVRKNAQESEIIDNGLGVKGNMGAINFPFPKSGLEILWNTLLPTRPYTEHTLRDVANVLSDGTISWGRNDNRSLDIPNMPDNVGKPIDRNGTMAYGMNKVLLPLREKGSISISQEPVNFAANKRKAWSYDPGIRRVRQVPEFGFDQPLSGTGGKMTIDSDLLFNGSPERYEWKSLGKRQMYIPANAYRIHQPNIKYSDLLAKGHANPDYMRYELRRFWVVQGTLKEGFRHLYPKRVLFVDEDTGHSVASDMYDAQGKIWKHALVNDYYAYDIQGWNTGTSFYHDLNSGSYLAYNLFQERERGPVLNKGDYVPGMFTPEAARSAGN</sequence>
<reference evidence="2" key="1">
    <citation type="journal article" date="2019" name="Int. J. Syst. Evol. Microbiol.">
        <title>The Global Catalogue of Microorganisms (GCM) 10K type strain sequencing project: providing services to taxonomists for standard genome sequencing and annotation.</title>
        <authorList>
            <consortium name="The Broad Institute Genomics Platform"/>
            <consortium name="The Broad Institute Genome Sequencing Center for Infectious Disease"/>
            <person name="Wu L."/>
            <person name="Ma J."/>
        </authorList>
    </citation>
    <scope>NUCLEOTIDE SEQUENCE [LARGE SCALE GENOMIC DNA]</scope>
    <source>
        <strain evidence="2">JCM 17561</strain>
    </source>
</reference>
<keyword evidence="2" id="KW-1185">Reference proteome</keyword>
<dbReference type="EMBL" id="BAABBP010000049">
    <property type="protein sequence ID" value="GAA4006131.1"/>
    <property type="molecule type" value="Genomic_DNA"/>
</dbReference>
<name>A0ABP7S3D0_9BURK</name>
<organism evidence="1 2">
    <name type="scientific">Comamonas faecalis</name>
    <dbReference type="NCBI Taxonomy" id="1387849"/>
    <lineage>
        <taxon>Bacteria</taxon>
        <taxon>Pseudomonadati</taxon>
        <taxon>Pseudomonadota</taxon>
        <taxon>Betaproteobacteria</taxon>
        <taxon>Burkholderiales</taxon>
        <taxon>Comamonadaceae</taxon>
        <taxon>Comamonas</taxon>
    </lineage>
</organism>
<proteinExistence type="predicted"/>
<dbReference type="Pfam" id="PF07044">
    <property type="entry name" value="DUF1329"/>
    <property type="match status" value="1"/>
</dbReference>
<protein>
    <submittedName>
        <fullName evidence="1">DUF1329 domain-containing protein</fullName>
    </submittedName>
</protein>
<dbReference type="Proteomes" id="UP001501627">
    <property type="component" value="Unassembled WGS sequence"/>
</dbReference>